<proteinExistence type="predicted"/>
<name>A0AAV8XIR1_9CUCU</name>
<dbReference type="Proteomes" id="UP001162162">
    <property type="component" value="Unassembled WGS sequence"/>
</dbReference>
<gene>
    <name evidence="2" type="ORF">NQ318_008000</name>
</gene>
<sequence>MSQIVYSSLIRCFSRSTYNHSKSLMPSPSKSLSGTPSLSHKKSHKTPKEKRRSSKSDFVSPSIVNSATQWYTLENDGTNSNILNNSATSPVVELTQEIKYDYDYVWGVACPIK</sequence>
<feature type="compositionally biased region" description="Low complexity" evidence="1">
    <location>
        <begin position="21"/>
        <end position="33"/>
    </location>
</feature>
<evidence type="ECO:0000313" key="2">
    <source>
        <dbReference type="EMBL" id="KAJ8938712.1"/>
    </source>
</evidence>
<feature type="compositionally biased region" description="Basic residues" evidence="1">
    <location>
        <begin position="39"/>
        <end position="53"/>
    </location>
</feature>
<evidence type="ECO:0000256" key="1">
    <source>
        <dbReference type="SAM" id="MobiDB-lite"/>
    </source>
</evidence>
<reference evidence="2" key="1">
    <citation type="journal article" date="2023" name="Insect Mol. Biol.">
        <title>Genome sequencing provides insights into the evolution of gene families encoding plant cell wall-degrading enzymes in longhorned beetles.</title>
        <authorList>
            <person name="Shin N.R."/>
            <person name="Okamura Y."/>
            <person name="Kirsch R."/>
            <person name="Pauchet Y."/>
        </authorList>
    </citation>
    <scope>NUCLEOTIDE SEQUENCE</scope>
    <source>
        <strain evidence="2">AMC_N1</strain>
    </source>
</reference>
<evidence type="ECO:0000313" key="3">
    <source>
        <dbReference type="Proteomes" id="UP001162162"/>
    </source>
</evidence>
<comment type="caution">
    <text evidence="2">The sequence shown here is derived from an EMBL/GenBank/DDBJ whole genome shotgun (WGS) entry which is preliminary data.</text>
</comment>
<accession>A0AAV8XIR1</accession>
<keyword evidence="3" id="KW-1185">Reference proteome</keyword>
<organism evidence="2 3">
    <name type="scientific">Aromia moschata</name>
    <dbReference type="NCBI Taxonomy" id="1265417"/>
    <lineage>
        <taxon>Eukaryota</taxon>
        <taxon>Metazoa</taxon>
        <taxon>Ecdysozoa</taxon>
        <taxon>Arthropoda</taxon>
        <taxon>Hexapoda</taxon>
        <taxon>Insecta</taxon>
        <taxon>Pterygota</taxon>
        <taxon>Neoptera</taxon>
        <taxon>Endopterygota</taxon>
        <taxon>Coleoptera</taxon>
        <taxon>Polyphaga</taxon>
        <taxon>Cucujiformia</taxon>
        <taxon>Chrysomeloidea</taxon>
        <taxon>Cerambycidae</taxon>
        <taxon>Cerambycinae</taxon>
        <taxon>Callichromatini</taxon>
        <taxon>Aromia</taxon>
    </lineage>
</organism>
<dbReference type="EMBL" id="JAPWTK010000539">
    <property type="protein sequence ID" value="KAJ8938712.1"/>
    <property type="molecule type" value="Genomic_DNA"/>
</dbReference>
<feature type="region of interest" description="Disordered" evidence="1">
    <location>
        <begin position="19"/>
        <end position="60"/>
    </location>
</feature>
<protein>
    <submittedName>
        <fullName evidence="2">Uncharacterized protein</fullName>
    </submittedName>
</protein>
<dbReference type="AlphaFoldDB" id="A0AAV8XIR1"/>